<keyword evidence="3" id="KW-1185">Reference proteome</keyword>
<name>A0A062VER9_9PROT</name>
<proteinExistence type="predicted"/>
<organism evidence="2 3">
    <name type="scientific">Hyphomonas polymorpha PS728</name>
    <dbReference type="NCBI Taxonomy" id="1280954"/>
    <lineage>
        <taxon>Bacteria</taxon>
        <taxon>Pseudomonadati</taxon>
        <taxon>Pseudomonadota</taxon>
        <taxon>Alphaproteobacteria</taxon>
        <taxon>Hyphomonadales</taxon>
        <taxon>Hyphomonadaceae</taxon>
        <taxon>Hyphomonas</taxon>
    </lineage>
</organism>
<comment type="caution">
    <text evidence="2">The sequence shown here is derived from an EMBL/GenBank/DDBJ whole genome shotgun (WGS) entry which is preliminary data.</text>
</comment>
<dbReference type="PATRIC" id="fig|1280954.3.peg.3484"/>
<feature type="chain" id="PRO_5001618986" description="Lipoprotein" evidence="1">
    <location>
        <begin position="24"/>
        <end position="331"/>
    </location>
</feature>
<evidence type="ECO:0000313" key="3">
    <source>
        <dbReference type="Proteomes" id="UP000027100"/>
    </source>
</evidence>
<dbReference type="Proteomes" id="UP000027100">
    <property type="component" value="Unassembled WGS sequence"/>
</dbReference>
<keyword evidence="1" id="KW-0732">Signal</keyword>
<reference evidence="2 3" key="1">
    <citation type="journal article" date="2014" name="Antonie Van Leeuwenhoek">
        <title>Hyphomonas beringensis sp. nov. and Hyphomonas chukchiensis sp. nov., isolated from surface seawater of the Bering Sea and Chukchi Sea.</title>
        <authorList>
            <person name="Li C."/>
            <person name="Lai Q."/>
            <person name="Li G."/>
            <person name="Dong C."/>
            <person name="Wang J."/>
            <person name="Liao Y."/>
            <person name="Shao Z."/>
        </authorList>
    </citation>
    <scope>NUCLEOTIDE SEQUENCE [LARGE SCALE GENOMIC DNA]</scope>
    <source>
        <strain evidence="2 3">PS728</strain>
    </source>
</reference>
<sequence length="331" mass="35812">MLQSLRTALLVASCALAALPALSQEIVPAGTKAVLTVEYEYVSAGERKDKYDTNTWSIRRVATVTATLKAEKPMTMPALHKMEQAQVADLENKQAAATRAAGAMQPMMNDVMALMAKCGEDEACLEREVAAYGMGNSEEINKTRGQVAPDFATAAQQGPNRYQMWGATGRQTGTYEIAEKFKYIDADPICMSRPGQRCTTTVERIGKGQIPLPPDMKPTDKRVAGASMLEVDSAGKTLILQLPVPMMVLAFDEQTISDDPETTNGTEKKQISFPPYKDVTKPITLPLTGSLIGKSGRETIKVKGSSNDSRTLDPTAGEDGELVIRWSFKAG</sequence>
<dbReference type="OrthoDB" id="9255880at2"/>
<feature type="signal peptide" evidence="1">
    <location>
        <begin position="1"/>
        <end position="23"/>
    </location>
</feature>
<accession>A0A062VER9</accession>
<protein>
    <recommendedName>
        <fullName evidence="4">Lipoprotein</fullName>
    </recommendedName>
</protein>
<dbReference type="EMBL" id="ARYM01000028">
    <property type="protein sequence ID" value="KCZ96996.1"/>
    <property type="molecule type" value="Genomic_DNA"/>
</dbReference>
<evidence type="ECO:0000256" key="1">
    <source>
        <dbReference type="SAM" id="SignalP"/>
    </source>
</evidence>
<gene>
    <name evidence="2" type="ORF">HPO_17260</name>
</gene>
<dbReference type="STRING" id="1280954.HPO_17260"/>
<dbReference type="AlphaFoldDB" id="A0A062VER9"/>
<dbReference type="RefSeq" id="WP_035601616.1">
    <property type="nucleotide sequence ID" value="NZ_ARYM01000028.1"/>
</dbReference>
<evidence type="ECO:0000313" key="2">
    <source>
        <dbReference type="EMBL" id="KCZ96996.1"/>
    </source>
</evidence>
<evidence type="ECO:0008006" key="4">
    <source>
        <dbReference type="Google" id="ProtNLM"/>
    </source>
</evidence>